<dbReference type="AlphaFoldDB" id="A0A0F0L2W7"/>
<keyword evidence="4" id="KW-1185">Reference proteome</keyword>
<proteinExistence type="predicted"/>
<organism evidence="3 4">
    <name type="scientific">Microbacterium foliorum</name>
    <dbReference type="NCBI Taxonomy" id="104336"/>
    <lineage>
        <taxon>Bacteria</taxon>
        <taxon>Bacillati</taxon>
        <taxon>Actinomycetota</taxon>
        <taxon>Actinomycetes</taxon>
        <taxon>Micrococcales</taxon>
        <taxon>Microbacteriaceae</taxon>
        <taxon>Microbacterium</taxon>
    </lineage>
</organism>
<dbReference type="KEGG" id="mfol:DXT68_16370"/>
<evidence type="ECO:0000256" key="2">
    <source>
        <dbReference type="SAM" id="SignalP"/>
    </source>
</evidence>
<feature type="compositionally biased region" description="Low complexity" evidence="1">
    <location>
        <begin position="25"/>
        <end position="49"/>
    </location>
</feature>
<feature type="region of interest" description="Disordered" evidence="1">
    <location>
        <begin position="25"/>
        <end position="50"/>
    </location>
</feature>
<name>A0A0F0L2W7_9MICO</name>
<accession>A0A0F0L2W7</accession>
<evidence type="ECO:0000313" key="3">
    <source>
        <dbReference type="EMBL" id="KJL25851.1"/>
    </source>
</evidence>
<dbReference type="EMBL" id="JYIU01000025">
    <property type="protein sequence ID" value="KJL25851.1"/>
    <property type="molecule type" value="Genomic_DNA"/>
</dbReference>
<comment type="caution">
    <text evidence="3">The sequence shown here is derived from an EMBL/GenBank/DDBJ whole genome shotgun (WGS) entry which is preliminary data.</text>
</comment>
<protein>
    <submittedName>
        <fullName evidence="3">Uncharacterized protein</fullName>
    </submittedName>
</protein>
<gene>
    <name evidence="3" type="ORF">RN50_00374</name>
</gene>
<dbReference type="Proteomes" id="UP000033572">
    <property type="component" value="Unassembled WGS sequence"/>
</dbReference>
<evidence type="ECO:0000256" key="1">
    <source>
        <dbReference type="SAM" id="MobiDB-lite"/>
    </source>
</evidence>
<evidence type="ECO:0000313" key="4">
    <source>
        <dbReference type="Proteomes" id="UP000033572"/>
    </source>
</evidence>
<keyword evidence="2" id="KW-0732">Signal</keyword>
<dbReference type="PATRIC" id="fig|104336.4.peg.392"/>
<feature type="signal peptide" evidence="2">
    <location>
        <begin position="1"/>
        <end position="18"/>
    </location>
</feature>
<feature type="chain" id="PRO_5039207732" evidence="2">
    <location>
        <begin position="19"/>
        <end position="177"/>
    </location>
</feature>
<reference evidence="3 4" key="1">
    <citation type="submission" date="2015-02" db="EMBL/GenBank/DDBJ databases">
        <title>Draft genome sequences of ten Microbacterium spp. with emphasis on heavy metal contaminated environments.</title>
        <authorList>
            <person name="Corretto E."/>
        </authorList>
    </citation>
    <scope>NUCLEOTIDE SEQUENCE [LARGE SCALE GENOMIC DNA]</scope>
    <source>
        <strain evidence="3 4">DSM 12966</strain>
    </source>
</reference>
<sequence length="177" mass="17887">MRRAATIGLILAAGIALAGCTGEATGSPTGSPAGSPSPSASTPLPTSTGEAAAADEALLPMPVEEIKDWAETAVPGADSEGAGPILSGWLSENTSPHHKTFLKSQEAGAYQAQLACRGDGTITLTAGELDDELSAEPIVCDNETIAFDVTTTATGMQIVMDLEGAPTIYALSLQRMG</sequence>
<dbReference type="PROSITE" id="PS51257">
    <property type="entry name" value="PROKAR_LIPOPROTEIN"/>
    <property type="match status" value="1"/>
</dbReference>